<organism evidence="2 3">
    <name type="scientific">Mesorhizobium qingshengii</name>
    <dbReference type="NCBI Taxonomy" id="1165689"/>
    <lineage>
        <taxon>Bacteria</taxon>
        <taxon>Pseudomonadati</taxon>
        <taxon>Pseudomonadota</taxon>
        <taxon>Alphaproteobacteria</taxon>
        <taxon>Hyphomicrobiales</taxon>
        <taxon>Phyllobacteriaceae</taxon>
        <taxon>Mesorhizobium</taxon>
    </lineage>
</organism>
<dbReference type="InterPro" id="IPR002347">
    <property type="entry name" value="SDR_fam"/>
</dbReference>
<dbReference type="InterPro" id="IPR036291">
    <property type="entry name" value="NAD(P)-bd_dom_sf"/>
</dbReference>
<evidence type="ECO:0000313" key="3">
    <source>
        <dbReference type="Proteomes" id="UP000198588"/>
    </source>
</evidence>
<dbReference type="OrthoDB" id="9793325at2"/>
<dbReference type="EMBL" id="FMXM01000015">
    <property type="protein sequence ID" value="SDA91630.1"/>
    <property type="molecule type" value="Genomic_DNA"/>
</dbReference>
<protein>
    <submittedName>
        <fullName evidence="2">3-oxoacyl-[acyl-carrier protein] reductase</fullName>
    </submittedName>
</protein>
<dbReference type="Pfam" id="PF13561">
    <property type="entry name" value="adh_short_C2"/>
    <property type="match status" value="1"/>
</dbReference>
<dbReference type="STRING" id="1165689.SAMN02927914_04554"/>
<dbReference type="RefSeq" id="WP_091582461.1">
    <property type="nucleotide sequence ID" value="NZ_FMXM01000015.1"/>
</dbReference>
<dbReference type="PRINTS" id="PR00081">
    <property type="entry name" value="GDHRDH"/>
</dbReference>
<reference evidence="2 3" key="1">
    <citation type="submission" date="2016-10" db="EMBL/GenBank/DDBJ databases">
        <authorList>
            <person name="de Groot N.N."/>
        </authorList>
    </citation>
    <scope>NUCLEOTIDE SEQUENCE [LARGE SCALE GENOMIC DNA]</scope>
    <source>
        <strain evidence="2 3">CGMCC 1.12097</strain>
    </source>
</reference>
<evidence type="ECO:0000313" key="2">
    <source>
        <dbReference type="EMBL" id="SDA91630.1"/>
    </source>
</evidence>
<dbReference type="PANTHER" id="PTHR42879:SF6">
    <property type="entry name" value="NADPH-DEPENDENT REDUCTASE BACG"/>
    <property type="match status" value="1"/>
</dbReference>
<sequence>MSTGHLKSERKALVLGGSKGLGFGVAQALAVRGVEVGIVGRGEETLATARGGLRESGIQAHSFGCDLFDQASVRDMLGEATRQMGHADIVLLNGGGPPPFPASQFEPTVWIEQFQAMVLHQIMIATHFLPEMRKRGFGRIIVVSSTSVREPIGGLTASNSLRASLAGWAKTLASEVAADGVTVNLVLPGRFATERTTYFDRMDAVDRGVDPSVIAAESQAEIPIRRYGTPSEFGAVVSFLASEQAAYVTGVALPVDGGLTRSML</sequence>
<gene>
    <name evidence="2" type="ORF">SAMN02927914_04554</name>
</gene>
<dbReference type="Gene3D" id="3.40.50.720">
    <property type="entry name" value="NAD(P)-binding Rossmann-like Domain"/>
    <property type="match status" value="1"/>
</dbReference>
<dbReference type="SUPFAM" id="SSF51735">
    <property type="entry name" value="NAD(P)-binding Rossmann-fold domains"/>
    <property type="match status" value="1"/>
</dbReference>
<accession>A0A1G5ZB11</accession>
<dbReference type="InterPro" id="IPR050259">
    <property type="entry name" value="SDR"/>
</dbReference>
<proteinExistence type="inferred from homology"/>
<dbReference type="PANTHER" id="PTHR42879">
    <property type="entry name" value="3-OXOACYL-(ACYL-CARRIER-PROTEIN) REDUCTASE"/>
    <property type="match status" value="1"/>
</dbReference>
<evidence type="ECO:0000256" key="1">
    <source>
        <dbReference type="ARBA" id="ARBA00006484"/>
    </source>
</evidence>
<comment type="similarity">
    <text evidence="1">Belongs to the short-chain dehydrogenases/reductases (SDR) family.</text>
</comment>
<dbReference type="AlphaFoldDB" id="A0A1G5ZB11"/>
<dbReference type="Proteomes" id="UP000198588">
    <property type="component" value="Unassembled WGS sequence"/>
</dbReference>
<name>A0A1G5ZB11_9HYPH</name>